<sequence>MSHIPPSIPCLKNPAALFISWMERQMRTKRRVYSLEPNEKVRAVFPRRYVDHLVPALLKINQKILSDENDNQPKERLEKLVRHEVDMAMVLSADEFAWSRALKLKLQTNDDHHNAGGFTNSSSLHHLTSSNSHYTRRQNNGKISPPPPVSNALIPMRFSQNPNYSKPELKKLNTRSTRRSSVILRKEDESEEQKISSSQLKNLRNLLPGGNEMDADDELLREVGSYITCLELQVNALRFLVENTS</sequence>
<keyword evidence="8" id="KW-1185">Reference proteome</keyword>
<dbReference type="CDD" id="cd11444">
    <property type="entry name" value="bHLH_AtIBH1_like"/>
    <property type="match status" value="1"/>
</dbReference>
<evidence type="ECO:0000313" key="7">
    <source>
        <dbReference type="EMBL" id="KAG6649172.1"/>
    </source>
</evidence>
<dbReference type="PANTHER" id="PTHR33124">
    <property type="entry name" value="TRANSCRIPTION FACTOR IBH1-LIKE 1"/>
    <property type="match status" value="1"/>
</dbReference>
<feature type="region of interest" description="Disordered" evidence="5">
    <location>
        <begin position="114"/>
        <end position="196"/>
    </location>
</feature>
<dbReference type="Proteomes" id="UP000811609">
    <property type="component" value="Chromosome 7"/>
</dbReference>
<dbReference type="GO" id="GO:0006355">
    <property type="term" value="P:regulation of DNA-templated transcription"/>
    <property type="evidence" value="ECO:0007669"/>
    <property type="project" value="InterPro"/>
</dbReference>
<gene>
    <name evidence="7" type="ORF">CIPAW_07G194200</name>
</gene>
<dbReference type="GO" id="GO:0005634">
    <property type="term" value="C:nucleus"/>
    <property type="evidence" value="ECO:0007669"/>
    <property type="project" value="UniProtKB-SubCell"/>
</dbReference>
<dbReference type="InterPro" id="IPR059002">
    <property type="entry name" value="IBH1_N"/>
</dbReference>
<accession>A0A8T1Q6C2</accession>
<evidence type="ECO:0000256" key="5">
    <source>
        <dbReference type="SAM" id="MobiDB-lite"/>
    </source>
</evidence>
<evidence type="ECO:0000256" key="1">
    <source>
        <dbReference type="ARBA" id="ARBA00004123"/>
    </source>
</evidence>
<dbReference type="Pfam" id="PF26576">
    <property type="entry name" value="IBH1_N"/>
    <property type="match status" value="1"/>
</dbReference>
<evidence type="ECO:0000256" key="4">
    <source>
        <dbReference type="ARBA" id="ARBA00023242"/>
    </source>
</evidence>
<dbReference type="InterPro" id="IPR044549">
    <property type="entry name" value="bHLH_AtIBH1-like"/>
</dbReference>
<feature type="compositionally biased region" description="Basic and acidic residues" evidence="5">
    <location>
        <begin position="184"/>
        <end position="194"/>
    </location>
</feature>
<evidence type="ECO:0000256" key="3">
    <source>
        <dbReference type="ARBA" id="ARBA00023163"/>
    </source>
</evidence>
<evidence type="ECO:0000256" key="2">
    <source>
        <dbReference type="ARBA" id="ARBA00023015"/>
    </source>
</evidence>
<dbReference type="InterPro" id="IPR044660">
    <property type="entry name" value="IBH1-like"/>
</dbReference>
<comment type="caution">
    <text evidence="7">The sequence shown here is derived from an EMBL/GenBank/DDBJ whole genome shotgun (WGS) entry which is preliminary data.</text>
</comment>
<evidence type="ECO:0000259" key="6">
    <source>
        <dbReference type="Pfam" id="PF26576"/>
    </source>
</evidence>
<keyword evidence="4" id="KW-0539">Nucleus</keyword>
<dbReference type="PANTHER" id="PTHR33124:SF42">
    <property type="entry name" value="TRANSCRIPTION FACTOR BHLH146"/>
    <property type="match status" value="1"/>
</dbReference>
<comment type="subcellular location">
    <subcellularLocation>
        <location evidence="1">Nucleus</location>
    </subcellularLocation>
</comment>
<dbReference type="AlphaFoldDB" id="A0A8T1Q6C2"/>
<feature type="domain" description="IBH1-like N-terminal" evidence="6">
    <location>
        <begin position="43"/>
        <end position="109"/>
    </location>
</feature>
<dbReference type="EMBL" id="CM031815">
    <property type="protein sequence ID" value="KAG6649172.1"/>
    <property type="molecule type" value="Genomic_DNA"/>
</dbReference>
<keyword evidence="3" id="KW-0804">Transcription</keyword>
<reference evidence="7" key="1">
    <citation type="submission" date="2020-12" db="EMBL/GenBank/DDBJ databases">
        <title>WGS assembly of Carya illinoinensis cv. Pawnee.</title>
        <authorList>
            <person name="Platts A."/>
            <person name="Shu S."/>
            <person name="Wright S."/>
            <person name="Barry K."/>
            <person name="Edger P."/>
            <person name="Pires J.C."/>
            <person name="Schmutz J."/>
        </authorList>
    </citation>
    <scope>NUCLEOTIDE SEQUENCE</scope>
    <source>
        <tissue evidence="7">Leaf</tissue>
    </source>
</reference>
<feature type="compositionally biased region" description="Low complexity" evidence="5">
    <location>
        <begin position="119"/>
        <end position="132"/>
    </location>
</feature>
<name>A0A8T1Q6C2_CARIL</name>
<proteinExistence type="predicted"/>
<keyword evidence="2" id="KW-0805">Transcription regulation</keyword>
<organism evidence="7 8">
    <name type="scientific">Carya illinoinensis</name>
    <name type="common">Pecan</name>
    <dbReference type="NCBI Taxonomy" id="32201"/>
    <lineage>
        <taxon>Eukaryota</taxon>
        <taxon>Viridiplantae</taxon>
        <taxon>Streptophyta</taxon>
        <taxon>Embryophyta</taxon>
        <taxon>Tracheophyta</taxon>
        <taxon>Spermatophyta</taxon>
        <taxon>Magnoliopsida</taxon>
        <taxon>eudicotyledons</taxon>
        <taxon>Gunneridae</taxon>
        <taxon>Pentapetalae</taxon>
        <taxon>rosids</taxon>
        <taxon>fabids</taxon>
        <taxon>Fagales</taxon>
        <taxon>Juglandaceae</taxon>
        <taxon>Carya</taxon>
    </lineage>
</organism>
<protein>
    <recommendedName>
        <fullName evidence="6">IBH1-like N-terminal domain-containing protein</fullName>
    </recommendedName>
</protein>
<evidence type="ECO:0000313" key="8">
    <source>
        <dbReference type="Proteomes" id="UP000811609"/>
    </source>
</evidence>